<evidence type="ECO:0000313" key="4">
    <source>
        <dbReference type="Proteomes" id="UP000614272"/>
    </source>
</evidence>
<evidence type="ECO:0000313" key="3">
    <source>
        <dbReference type="EMBL" id="GGD49203.1"/>
    </source>
</evidence>
<dbReference type="EMBL" id="BMGJ01000001">
    <property type="protein sequence ID" value="GGD49203.1"/>
    <property type="molecule type" value="Genomic_DNA"/>
</dbReference>
<name>A0ABQ1QY29_9ALTE</name>
<evidence type="ECO:0000256" key="2">
    <source>
        <dbReference type="ARBA" id="ARBA00022649"/>
    </source>
</evidence>
<keyword evidence="4" id="KW-1185">Reference proteome</keyword>
<keyword evidence="2" id="KW-1277">Toxin-antitoxin system</keyword>
<dbReference type="Proteomes" id="UP000614272">
    <property type="component" value="Unassembled WGS sequence"/>
</dbReference>
<organism evidence="3 4">
    <name type="scientific">Lacimicrobium alkaliphilum</name>
    <dbReference type="NCBI Taxonomy" id="1526571"/>
    <lineage>
        <taxon>Bacteria</taxon>
        <taxon>Pseudomonadati</taxon>
        <taxon>Pseudomonadota</taxon>
        <taxon>Gammaproteobacteria</taxon>
        <taxon>Alteromonadales</taxon>
        <taxon>Alteromonadaceae</taxon>
        <taxon>Lacimicrobium</taxon>
    </lineage>
</organism>
<dbReference type="InterPro" id="IPR051803">
    <property type="entry name" value="TA_system_RelE-like_toxin"/>
</dbReference>
<dbReference type="Gene3D" id="3.30.2310.20">
    <property type="entry name" value="RelE-like"/>
    <property type="match status" value="1"/>
</dbReference>
<gene>
    <name evidence="3" type="ORF">GCM10011357_01470</name>
</gene>
<evidence type="ECO:0000256" key="1">
    <source>
        <dbReference type="ARBA" id="ARBA00006226"/>
    </source>
</evidence>
<dbReference type="PANTHER" id="PTHR33755">
    <property type="entry name" value="TOXIN PARE1-RELATED"/>
    <property type="match status" value="1"/>
</dbReference>
<sequence length="96" mass="11167">MQVRWLTRALRNLEDEAEFIAQDDPQAARLVVQRIVNAIGLLPDNPALGHPGRIYGTRELVVPDTRYIVPYRVRPRLQQIEILRIFHTSRKTPGNW</sequence>
<proteinExistence type="inferred from homology"/>
<comment type="similarity">
    <text evidence="1">Belongs to the RelE toxin family.</text>
</comment>
<dbReference type="PANTHER" id="PTHR33755:SF6">
    <property type="entry name" value="PLASMID STABILIZATION SYSTEM PROTEIN"/>
    <property type="match status" value="1"/>
</dbReference>
<reference evidence="4" key="1">
    <citation type="journal article" date="2019" name="Int. J. Syst. Evol. Microbiol.">
        <title>The Global Catalogue of Microorganisms (GCM) 10K type strain sequencing project: providing services to taxonomists for standard genome sequencing and annotation.</title>
        <authorList>
            <consortium name="The Broad Institute Genomics Platform"/>
            <consortium name="The Broad Institute Genome Sequencing Center for Infectious Disease"/>
            <person name="Wu L."/>
            <person name="Ma J."/>
        </authorList>
    </citation>
    <scope>NUCLEOTIDE SEQUENCE [LARGE SCALE GENOMIC DNA]</scope>
    <source>
        <strain evidence="4">CGMCC 1.12923</strain>
    </source>
</reference>
<dbReference type="InterPro" id="IPR035093">
    <property type="entry name" value="RelE/ParE_toxin_dom_sf"/>
</dbReference>
<comment type="caution">
    <text evidence="3">The sequence shown here is derived from an EMBL/GenBank/DDBJ whole genome shotgun (WGS) entry which is preliminary data.</text>
</comment>
<dbReference type="RefSeq" id="WP_099033470.1">
    <property type="nucleotide sequence ID" value="NZ_BMGJ01000001.1"/>
</dbReference>
<dbReference type="InterPro" id="IPR007712">
    <property type="entry name" value="RelE/ParE_toxin"/>
</dbReference>
<protein>
    <submittedName>
        <fullName evidence="3">Plasmid stabilization protein</fullName>
    </submittedName>
</protein>
<dbReference type="Pfam" id="PF05016">
    <property type="entry name" value="ParE_toxin"/>
    <property type="match status" value="1"/>
</dbReference>
<accession>A0ABQ1QY29</accession>